<organism evidence="3 4">
    <name type="scientific">Agaricus bisporus var. burnettii</name>
    <dbReference type="NCBI Taxonomy" id="192524"/>
    <lineage>
        <taxon>Eukaryota</taxon>
        <taxon>Fungi</taxon>
        <taxon>Dikarya</taxon>
        <taxon>Basidiomycota</taxon>
        <taxon>Agaricomycotina</taxon>
        <taxon>Agaricomycetes</taxon>
        <taxon>Agaricomycetidae</taxon>
        <taxon>Agaricales</taxon>
        <taxon>Agaricineae</taxon>
        <taxon>Agaricaceae</taxon>
        <taxon>Agaricus</taxon>
    </lineage>
</organism>
<dbReference type="Proteomes" id="UP000629468">
    <property type="component" value="Unassembled WGS sequence"/>
</dbReference>
<feature type="signal peptide" evidence="1">
    <location>
        <begin position="1"/>
        <end position="16"/>
    </location>
</feature>
<gene>
    <name evidence="3" type="ORF">Agabi119p4_11357</name>
</gene>
<evidence type="ECO:0000259" key="2">
    <source>
        <dbReference type="Pfam" id="PF24855"/>
    </source>
</evidence>
<name>A0A8H7BWX0_AGABI</name>
<sequence>MKAWVLISLFATLASAQSASSSSSAASPEATSYIPDDISSGCKDFLSSLDSDSSLTSCTDSLLKSTANFGSDGSHTKAEVTGAIDAVCNGPVSSACPDSLIRGKLADFYSACSAELTSNPNKQVRGLYDVLYILMPMKSAICSKDDSGNYCVFSGTGANSTADLPAATDNGFDLSTLGSSNLAFLFRTANMDSTSLCTTCTRNIMSGYFSYESDTLYSPGISNSEMLGGQTPLVSAIEKQCGANFLSGAVQAAGGIQSGFGSSGAAQDKVSGVVVALVGALTVAISAL</sequence>
<evidence type="ECO:0000313" key="4">
    <source>
        <dbReference type="Proteomes" id="UP000629468"/>
    </source>
</evidence>
<dbReference type="EMBL" id="JABXXO010000016">
    <property type="protein sequence ID" value="KAF7759662.1"/>
    <property type="molecule type" value="Genomic_DNA"/>
</dbReference>
<evidence type="ECO:0000256" key="1">
    <source>
        <dbReference type="SAM" id="SignalP"/>
    </source>
</evidence>
<reference evidence="3 4" key="1">
    <citation type="journal article" name="Sci. Rep.">
        <title>Telomere-to-telomere assembled and centromere annotated genomes of the two main subspecies of the button mushroom Agaricus bisporus reveal especially polymorphic chromosome ends.</title>
        <authorList>
            <person name="Sonnenberg A.S.M."/>
            <person name="Sedaghat-Telgerd N."/>
            <person name="Lavrijssen B."/>
            <person name="Ohm R.A."/>
            <person name="Hendrickx P.M."/>
            <person name="Scholtmeijer K."/>
            <person name="Baars J.J.P."/>
            <person name="van Peer A."/>
        </authorList>
    </citation>
    <scope>NUCLEOTIDE SEQUENCE [LARGE SCALE GENOMIC DNA]</scope>
    <source>
        <strain evidence="3 4">H119_p4</strain>
    </source>
</reference>
<protein>
    <recommendedName>
        <fullName evidence="2">DUF7729 domain-containing protein</fullName>
    </recommendedName>
</protein>
<dbReference type="AlphaFoldDB" id="A0A8H7BWX0"/>
<proteinExistence type="predicted"/>
<accession>A0A8H7BWX0</accession>
<comment type="caution">
    <text evidence="3">The sequence shown here is derived from an EMBL/GenBank/DDBJ whole genome shotgun (WGS) entry which is preliminary data.</text>
</comment>
<dbReference type="Pfam" id="PF24855">
    <property type="entry name" value="DUF7729"/>
    <property type="match status" value="1"/>
</dbReference>
<feature type="domain" description="DUF7729" evidence="2">
    <location>
        <begin position="39"/>
        <end position="247"/>
    </location>
</feature>
<feature type="chain" id="PRO_5034024675" description="DUF7729 domain-containing protein" evidence="1">
    <location>
        <begin position="17"/>
        <end position="288"/>
    </location>
</feature>
<evidence type="ECO:0000313" key="3">
    <source>
        <dbReference type="EMBL" id="KAF7759662.1"/>
    </source>
</evidence>
<dbReference type="InterPro" id="IPR056146">
    <property type="entry name" value="DUF7729"/>
</dbReference>
<keyword evidence="1" id="KW-0732">Signal</keyword>